<feature type="transmembrane region" description="Helical" evidence="1">
    <location>
        <begin position="57"/>
        <end position="76"/>
    </location>
</feature>
<evidence type="ECO:0000313" key="4">
    <source>
        <dbReference type="Proteomes" id="UP001140293"/>
    </source>
</evidence>
<gene>
    <name evidence="3" type="ORF">H7I41_12320</name>
</gene>
<dbReference type="PANTHER" id="PTHR33121">
    <property type="entry name" value="CYCLIC DI-GMP PHOSPHODIESTERASE PDEF"/>
    <property type="match status" value="1"/>
</dbReference>
<feature type="transmembrane region" description="Helical" evidence="1">
    <location>
        <begin position="135"/>
        <end position="154"/>
    </location>
</feature>
<dbReference type="AlphaFoldDB" id="A0A9X3BN52"/>
<keyword evidence="1" id="KW-1133">Transmembrane helix</keyword>
<dbReference type="PROSITE" id="PS50887">
    <property type="entry name" value="GGDEF"/>
    <property type="match status" value="1"/>
</dbReference>
<dbReference type="SMART" id="SM00267">
    <property type="entry name" value="GGDEF"/>
    <property type="match status" value="1"/>
</dbReference>
<keyword evidence="4" id="KW-1185">Reference proteome</keyword>
<dbReference type="InterPro" id="IPR050706">
    <property type="entry name" value="Cyclic-di-GMP_PDE-like"/>
</dbReference>
<dbReference type="EMBL" id="JACKSJ010000093">
    <property type="protein sequence ID" value="MCV7170700.1"/>
    <property type="molecule type" value="Genomic_DNA"/>
</dbReference>
<dbReference type="InterPro" id="IPR029787">
    <property type="entry name" value="Nucleotide_cyclase"/>
</dbReference>
<reference evidence="3" key="1">
    <citation type="submission" date="2020-07" db="EMBL/GenBank/DDBJ databases">
        <authorList>
            <person name="Pettersson B.M.F."/>
            <person name="Behra P.R.K."/>
            <person name="Ramesh M."/>
            <person name="Das S."/>
            <person name="Dasgupta S."/>
            <person name="Kirsebom L.A."/>
        </authorList>
    </citation>
    <scope>NUCLEOTIDE SEQUENCE</scope>
    <source>
        <strain evidence="3">DSM 44615</strain>
    </source>
</reference>
<dbReference type="SUPFAM" id="SSF55073">
    <property type="entry name" value="Nucleotide cyclase"/>
    <property type="match status" value="1"/>
</dbReference>
<protein>
    <submittedName>
        <fullName evidence="3">Diguanylate cyclase</fullName>
    </submittedName>
</protein>
<feature type="transmembrane region" description="Helical" evidence="1">
    <location>
        <begin position="88"/>
        <end position="106"/>
    </location>
</feature>
<dbReference type="RefSeq" id="WP_264012881.1">
    <property type="nucleotide sequence ID" value="NZ_JACKSJ010000093.1"/>
</dbReference>
<evidence type="ECO:0000259" key="2">
    <source>
        <dbReference type="PROSITE" id="PS50887"/>
    </source>
</evidence>
<evidence type="ECO:0000256" key="1">
    <source>
        <dbReference type="SAM" id="Phobius"/>
    </source>
</evidence>
<proteinExistence type="predicted"/>
<feature type="domain" description="GGDEF" evidence="2">
    <location>
        <begin position="223"/>
        <end position="355"/>
    </location>
</feature>
<name>A0A9X3BN52_9MYCO</name>
<dbReference type="Pfam" id="PF00990">
    <property type="entry name" value="GGDEF"/>
    <property type="match status" value="1"/>
</dbReference>
<organism evidence="3 4">
    <name type="scientific">[Mycobacterium] manitobense</name>
    <dbReference type="NCBI Taxonomy" id="190147"/>
    <lineage>
        <taxon>Bacteria</taxon>
        <taxon>Bacillati</taxon>
        <taxon>Actinomycetota</taxon>
        <taxon>Actinomycetes</taxon>
        <taxon>Mycobacteriales</taxon>
        <taxon>Mycobacteriaceae</taxon>
        <taxon>Mycolicibacterium</taxon>
    </lineage>
</organism>
<feature type="transmembrane region" description="Helical" evidence="1">
    <location>
        <begin position="31"/>
        <end position="51"/>
    </location>
</feature>
<dbReference type="InterPro" id="IPR043128">
    <property type="entry name" value="Rev_trsase/Diguanyl_cyclase"/>
</dbReference>
<keyword evidence="1" id="KW-0472">Membrane</keyword>
<feature type="transmembrane region" description="Helical" evidence="1">
    <location>
        <begin position="160"/>
        <end position="182"/>
    </location>
</feature>
<sequence>MRPRQPREEDRYYWLTAYFASHDLQVVMCRAIAATIVGLGVVPAVLLASPAGPQGPLNRGIAVGIAVCCLVMGWVWRRPRWPTRGQSQTTVVVGSGCIAAACLIQHEPVVGMLGATGLATLSAFTMLFHSGRLLAVPWAVGGSVLAVLAARIAVDDIARAVTAVGLVLLVTVMFTVACRTAIQLIGIEPRHTGIEPLTGLLTRETFDERMATLLGARSRGDDRYLVVLVVSLDSFSLLTGLHGPATGDRARVAIAQRLRENVRRDTVLAHVADTEYLIADLFTVADPEPLTDRIHATVRNAPFRLTASIGAVSTSLMPLSDQPVPEVVDELLGVASAAMAAARRDGGSRTALRLSPRLRVLDRLDDDWH</sequence>
<dbReference type="InterPro" id="IPR000160">
    <property type="entry name" value="GGDEF_dom"/>
</dbReference>
<dbReference type="GO" id="GO:0071111">
    <property type="term" value="F:cyclic-guanylate-specific phosphodiesterase activity"/>
    <property type="evidence" value="ECO:0007669"/>
    <property type="project" value="InterPro"/>
</dbReference>
<dbReference type="Gene3D" id="3.30.70.270">
    <property type="match status" value="1"/>
</dbReference>
<dbReference type="Proteomes" id="UP001140293">
    <property type="component" value="Unassembled WGS sequence"/>
</dbReference>
<dbReference type="PANTHER" id="PTHR33121:SF70">
    <property type="entry name" value="SIGNALING PROTEIN YKOW"/>
    <property type="match status" value="1"/>
</dbReference>
<reference evidence="3" key="2">
    <citation type="journal article" date="2022" name="BMC Genomics">
        <title>Comparative genome analysis of mycobacteria focusing on tRNA and non-coding RNA.</title>
        <authorList>
            <person name="Behra P.R.K."/>
            <person name="Pettersson B.M.F."/>
            <person name="Ramesh M."/>
            <person name="Das S."/>
            <person name="Dasgupta S."/>
            <person name="Kirsebom L.A."/>
        </authorList>
    </citation>
    <scope>NUCLEOTIDE SEQUENCE</scope>
    <source>
        <strain evidence="3">DSM 44615</strain>
    </source>
</reference>
<comment type="caution">
    <text evidence="3">The sequence shown here is derived from an EMBL/GenBank/DDBJ whole genome shotgun (WGS) entry which is preliminary data.</text>
</comment>
<evidence type="ECO:0000313" key="3">
    <source>
        <dbReference type="EMBL" id="MCV7170700.1"/>
    </source>
</evidence>
<accession>A0A9X3BN52</accession>
<keyword evidence="1" id="KW-0812">Transmembrane</keyword>